<organism evidence="1 2">
    <name type="scientific">Fulvivirga imtechensis AK7</name>
    <dbReference type="NCBI Taxonomy" id="1237149"/>
    <lineage>
        <taxon>Bacteria</taxon>
        <taxon>Pseudomonadati</taxon>
        <taxon>Bacteroidota</taxon>
        <taxon>Cytophagia</taxon>
        <taxon>Cytophagales</taxon>
        <taxon>Fulvivirgaceae</taxon>
        <taxon>Fulvivirga</taxon>
    </lineage>
</organism>
<sequence length="52" mass="6144">MTDIFDYQSPWGVLGKFADFIVLKKYMANLLIKRNNTIKEFAESDNWKQVLC</sequence>
<dbReference type="Proteomes" id="UP000011135">
    <property type="component" value="Unassembled WGS sequence"/>
</dbReference>
<name>L8JU45_9BACT</name>
<dbReference type="AlphaFoldDB" id="L8JU45"/>
<proteinExistence type="predicted"/>
<dbReference type="eggNOG" id="COG4276">
    <property type="taxonomic scope" value="Bacteria"/>
</dbReference>
<keyword evidence="2" id="KW-1185">Reference proteome</keyword>
<evidence type="ECO:0000313" key="1">
    <source>
        <dbReference type="EMBL" id="ELR72536.1"/>
    </source>
</evidence>
<gene>
    <name evidence="1" type="ORF">C900_01314</name>
</gene>
<evidence type="ECO:0000313" key="2">
    <source>
        <dbReference type="Proteomes" id="UP000011135"/>
    </source>
</evidence>
<comment type="caution">
    <text evidence="1">The sequence shown here is derived from an EMBL/GenBank/DDBJ whole genome shotgun (WGS) entry which is preliminary data.</text>
</comment>
<dbReference type="EMBL" id="AMZN01000019">
    <property type="protein sequence ID" value="ELR72536.1"/>
    <property type="molecule type" value="Genomic_DNA"/>
</dbReference>
<accession>L8JU45</accession>
<dbReference type="STRING" id="1237149.C900_01314"/>
<protein>
    <submittedName>
        <fullName evidence="1">Uncharacterized protein</fullName>
    </submittedName>
</protein>
<reference evidence="1 2" key="1">
    <citation type="submission" date="2012-12" db="EMBL/GenBank/DDBJ databases">
        <title>Genome assembly of Fulvivirga imtechensis AK7.</title>
        <authorList>
            <person name="Nupur N."/>
            <person name="Khatri I."/>
            <person name="Kumar R."/>
            <person name="Subramanian S."/>
            <person name="Pinnaka A."/>
        </authorList>
    </citation>
    <scope>NUCLEOTIDE SEQUENCE [LARGE SCALE GENOMIC DNA]</scope>
    <source>
        <strain evidence="1 2">AK7</strain>
    </source>
</reference>